<feature type="domain" description="DUF1731" evidence="5">
    <location>
        <begin position="405"/>
        <end position="450"/>
    </location>
</feature>
<comment type="caution">
    <text evidence="6">The sequence shown here is derived from an EMBL/GenBank/DDBJ whole genome shotgun (WGS) entry which is preliminary data.</text>
</comment>
<dbReference type="RefSeq" id="WP_150076841.1">
    <property type="nucleotide sequence ID" value="NZ_VWOX01000006.1"/>
</dbReference>
<dbReference type="InterPro" id="IPR036291">
    <property type="entry name" value="NAD(P)-bd_dom_sf"/>
</dbReference>
<evidence type="ECO:0000259" key="3">
    <source>
        <dbReference type="Pfam" id="PF01370"/>
    </source>
</evidence>
<dbReference type="CDD" id="cd07820">
    <property type="entry name" value="SRPBCC_3"/>
    <property type="match status" value="1"/>
</dbReference>
<dbReference type="InterPro" id="IPR005031">
    <property type="entry name" value="COQ10_START"/>
</dbReference>
<comment type="similarity">
    <text evidence="1">Belongs to the ribosome association toxin RatA family.</text>
</comment>
<dbReference type="AlphaFoldDB" id="A0A5M6D974"/>
<evidence type="ECO:0000256" key="1">
    <source>
        <dbReference type="ARBA" id="ARBA00008918"/>
    </source>
</evidence>
<dbReference type="SUPFAM" id="SSF55961">
    <property type="entry name" value="Bet v1-like"/>
    <property type="match status" value="1"/>
</dbReference>
<sequence>MNRYVASTLLPVKQSVAFAYHERPGALQRLIPPWQQVTIESSDGSLRSGSRVVMKLHFGPASVRWVAEHCNYDPPNLFADRQVSGPFDSWLHRHEFHPAGDDTCRLTDRIDYEVPGGSVGQFFASGKARCELERMFAYRHRITRDDLELVRRYPTLSLTVAVSGSSGLVGQKLCALLTLLGHQVIRLERSAAKAQDDPNALAPWSSRADAEKLSQADAVVHLAGKPIADQRWTDEVKRQIRDSRVELTGQLAASLAALETKPRVLVCASAVGIYGDRDDEVLHEDSHRGESFLSDVAAEWEHACQPAMEAGIRVANARLGIVLDPSSGALNKMLTPAKFGGGALGDGKQWWSWVAADDVVGAIYHAICTEPLRGPFNVTSPNPVLAGQLAKTLGAVIGRPALVPAPAFALRLALGEMADELLLASARAVPDKLQRTGYAFRFSEVDSALRYCLGKDRLESTE</sequence>
<evidence type="ECO:0000313" key="6">
    <source>
        <dbReference type="EMBL" id="KAA5543176.1"/>
    </source>
</evidence>
<evidence type="ECO:0000256" key="2">
    <source>
        <dbReference type="ARBA" id="ARBA00009353"/>
    </source>
</evidence>
<dbReference type="CDD" id="cd05242">
    <property type="entry name" value="SDR_a8"/>
    <property type="match status" value="1"/>
</dbReference>
<dbReference type="Gene3D" id="3.40.50.720">
    <property type="entry name" value="NAD(P)-binding Rossmann-like Domain"/>
    <property type="match status" value="1"/>
</dbReference>
<evidence type="ECO:0000313" key="7">
    <source>
        <dbReference type="Proteomes" id="UP000324479"/>
    </source>
</evidence>
<evidence type="ECO:0000259" key="5">
    <source>
        <dbReference type="Pfam" id="PF08338"/>
    </source>
</evidence>
<dbReference type="InterPro" id="IPR023393">
    <property type="entry name" value="START-like_dom_sf"/>
</dbReference>
<reference evidence="6 7" key="1">
    <citation type="submission" date="2019-08" db="EMBL/GenBank/DDBJ databases">
        <authorList>
            <person name="Dhanesh K."/>
            <person name="Kumar G."/>
            <person name="Sasikala C."/>
            <person name="Venkata Ramana C."/>
        </authorList>
    </citation>
    <scope>NUCLEOTIDE SEQUENCE [LARGE SCALE GENOMIC DNA]</scope>
    <source>
        <strain evidence="6 7">JC645</strain>
    </source>
</reference>
<proteinExistence type="inferred from homology"/>
<dbReference type="EMBL" id="VWOX01000006">
    <property type="protein sequence ID" value="KAA5543176.1"/>
    <property type="molecule type" value="Genomic_DNA"/>
</dbReference>
<organism evidence="6 7">
    <name type="scientific">Roseiconus nitratireducens</name>
    <dbReference type="NCBI Taxonomy" id="2605748"/>
    <lineage>
        <taxon>Bacteria</taxon>
        <taxon>Pseudomonadati</taxon>
        <taxon>Planctomycetota</taxon>
        <taxon>Planctomycetia</taxon>
        <taxon>Pirellulales</taxon>
        <taxon>Pirellulaceae</taxon>
        <taxon>Roseiconus</taxon>
    </lineage>
</organism>
<dbReference type="PANTHER" id="PTHR11092:SF0">
    <property type="entry name" value="EPIMERASE FAMILY PROTEIN SDR39U1"/>
    <property type="match status" value="1"/>
</dbReference>
<dbReference type="Pfam" id="PF01370">
    <property type="entry name" value="Epimerase"/>
    <property type="match status" value="1"/>
</dbReference>
<name>A0A5M6D974_9BACT</name>
<dbReference type="SUPFAM" id="SSF51735">
    <property type="entry name" value="NAD(P)-binding Rossmann-fold domains"/>
    <property type="match status" value="1"/>
</dbReference>
<dbReference type="Pfam" id="PF08338">
    <property type="entry name" value="DUF1731"/>
    <property type="match status" value="1"/>
</dbReference>
<dbReference type="InterPro" id="IPR013549">
    <property type="entry name" value="DUF1731"/>
</dbReference>
<dbReference type="Gene3D" id="3.30.530.20">
    <property type="match status" value="1"/>
</dbReference>
<accession>A0A5M6D974</accession>
<feature type="domain" description="Coenzyme Q-binding protein COQ10 START" evidence="4">
    <location>
        <begin position="11"/>
        <end position="119"/>
    </location>
</feature>
<comment type="similarity">
    <text evidence="2">Belongs to the NAD(P)-dependent epimerase/dehydratase family. SDR39U1 subfamily.</text>
</comment>
<dbReference type="NCBIfam" id="TIGR01777">
    <property type="entry name" value="yfcH"/>
    <property type="match status" value="1"/>
</dbReference>
<protein>
    <submittedName>
        <fullName evidence="6">TIGR01777 family protein</fullName>
    </submittedName>
</protein>
<keyword evidence="7" id="KW-1185">Reference proteome</keyword>
<dbReference type="Proteomes" id="UP000324479">
    <property type="component" value="Unassembled WGS sequence"/>
</dbReference>
<feature type="domain" description="NAD-dependent epimerase/dehydratase" evidence="3">
    <location>
        <begin position="161"/>
        <end position="369"/>
    </location>
</feature>
<dbReference type="InterPro" id="IPR001509">
    <property type="entry name" value="Epimerase_deHydtase"/>
</dbReference>
<dbReference type="Pfam" id="PF03364">
    <property type="entry name" value="Polyketide_cyc"/>
    <property type="match status" value="1"/>
</dbReference>
<evidence type="ECO:0000259" key="4">
    <source>
        <dbReference type="Pfam" id="PF03364"/>
    </source>
</evidence>
<gene>
    <name evidence="6" type="ORF">FYK55_12920</name>
</gene>
<dbReference type="PANTHER" id="PTHR11092">
    <property type="entry name" value="SUGAR NUCLEOTIDE EPIMERASE RELATED"/>
    <property type="match status" value="1"/>
</dbReference>
<dbReference type="InterPro" id="IPR010099">
    <property type="entry name" value="SDR39U1"/>
</dbReference>